<evidence type="ECO:0000313" key="3">
    <source>
        <dbReference type="Proteomes" id="UP000178510"/>
    </source>
</evidence>
<dbReference type="EMBL" id="MHQM01000026">
    <property type="protein sequence ID" value="OHA03456.1"/>
    <property type="molecule type" value="Genomic_DNA"/>
</dbReference>
<comment type="caution">
    <text evidence="2">The sequence shown here is derived from an EMBL/GenBank/DDBJ whole genome shotgun (WGS) entry which is preliminary data.</text>
</comment>
<evidence type="ECO:0000256" key="1">
    <source>
        <dbReference type="SAM" id="MobiDB-lite"/>
    </source>
</evidence>
<sequence length="107" mass="11422">MAERWTLGPKRESSGDAGEPWKLLGDKEAVSEFVKRRKETAKKMGAATLGTPLGAGLGGGVKAVETLGWGVKHLLRMDFTSSGIQPDKTAEDAFGKGFKWARGDSKS</sequence>
<reference evidence="2 3" key="1">
    <citation type="journal article" date="2016" name="Nat. Commun.">
        <title>Thousands of microbial genomes shed light on interconnected biogeochemical processes in an aquifer system.</title>
        <authorList>
            <person name="Anantharaman K."/>
            <person name="Brown C.T."/>
            <person name="Hug L.A."/>
            <person name="Sharon I."/>
            <person name="Castelle C.J."/>
            <person name="Probst A.J."/>
            <person name="Thomas B.C."/>
            <person name="Singh A."/>
            <person name="Wilkins M.J."/>
            <person name="Karaoz U."/>
            <person name="Brodie E.L."/>
            <person name="Williams K.H."/>
            <person name="Hubbard S.S."/>
            <person name="Banfield J.F."/>
        </authorList>
    </citation>
    <scope>NUCLEOTIDE SEQUENCE [LARGE SCALE GENOMIC DNA]</scope>
</reference>
<proteinExistence type="predicted"/>
<dbReference type="STRING" id="1802274.A3J58_03615"/>
<feature type="compositionally biased region" description="Basic and acidic residues" evidence="1">
    <location>
        <begin position="1"/>
        <end position="14"/>
    </location>
</feature>
<dbReference type="AlphaFoldDB" id="A0A1G2KVK7"/>
<feature type="region of interest" description="Disordered" evidence="1">
    <location>
        <begin position="1"/>
        <end position="21"/>
    </location>
</feature>
<gene>
    <name evidence="2" type="ORF">A3J58_03615</name>
</gene>
<dbReference type="Proteomes" id="UP000178510">
    <property type="component" value="Unassembled WGS sequence"/>
</dbReference>
<evidence type="ECO:0000313" key="2">
    <source>
        <dbReference type="EMBL" id="OHA03456.1"/>
    </source>
</evidence>
<protein>
    <submittedName>
        <fullName evidence="2">Uncharacterized protein</fullName>
    </submittedName>
</protein>
<name>A0A1G2KVK7_9BACT</name>
<accession>A0A1G2KVK7</accession>
<organism evidence="2 3">
    <name type="scientific">Candidatus Sungbacteria bacterium RIFCSPHIGHO2_02_FULL_52_23</name>
    <dbReference type="NCBI Taxonomy" id="1802274"/>
    <lineage>
        <taxon>Bacteria</taxon>
        <taxon>Candidatus Sungiibacteriota</taxon>
    </lineage>
</organism>